<sequence>MRHERSRWNYRCHSPQLRHQASATLMEDTQIDHGKRHNSIWTSGWQQNTMQGEPSMPSSAISGSPLILMPETVTLRGHDQESQKHLRLVVINHDILTPPRQA</sequence>
<dbReference type="EMBL" id="CP000554">
    <property type="protein sequence ID" value="ABM77246.1"/>
    <property type="molecule type" value="Genomic_DNA"/>
</dbReference>
<reference evidence="1 2" key="1">
    <citation type="journal article" date="2007" name="PLoS Genet.">
        <title>Patterns and implications of gene gain and loss in the evolution of Prochlorococcus.</title>
        <authorList>
            <person name="Kettler G.C."/>
            <person name="Martiny A.C."/>
            <person name="Huang K."/>
            <person name="Zucker J."/>
            <person name="Coleman M.L."/>
            <person name="Rodrigue S."/>
            <person name="Chen F."/>
            <person name="Lapidus A."/>
            <person name="Ferriera S."/>
            <person name="Johnson J."/>
            <person name="Steglich C."/>
            <person name="Church G.M."/>
            <person name="Richardson P."/>
            <person name="Chisholm S.W."/>
        </authorList>
    </citation>
    <scope>NUCLEOTIDE SEQUENCE [LARGE SCALE GENOMIC DNA]</scope>
    <source>
        <strain evidence="1 2">MIT 9303</strain>
    </source>
</reference>
<dbReference type="BioCyc" id="PMAR59922:G1G80-455-MONOMER"/>
<evidence type="ECO:0000313" key="1">
    <source>
        <dbReference type="EMBL" id="ABM77246.1"/>
    </source>
</evidence>
<dbReference type="Proteomes" id="UP000002274">
    <property type="component" value="Chromosome"/>
</dbReference>
<organism evidence="1 2">
    <name type="scientific">Prochlorococcus marinus (strain MIT 9303)</name>
    <dbReference type="NCBI Taxonomy" id="59922"/>
    <lineage>
        <taxon>Bacteria</taxon>
        <taxon>Bacillati</taxon>
        <taxon>Cyanobacteriota</taxon>
        <taxon>Cyanophyceae</taxon>
        <taxon>Synechococcales</taxon>
        <taxon>Prochlorococcaceae</taxon>
        <taxon>Prochlorococcus</taxon>
    </lineage>
</organism>
<dbReference type="HOGENOM" id="CLU_2495380_0_0_3"/>
<accession>A2C6Y6</accession>
<dbReference type="KEGG" id="pmf:P9303_04941"/>
<gene>
    <name evidence="1" type="ordered locus">P9303_04941</name>
</gene>
<proteinExistence type="predicted"/>
<protein>
    <submittedName>
        <fullName evidence="1">Uncharacterized protein</fullName>
    </submittedName>
</protein>
<name>A2C6Y6_PROM3</name>
<dbReference type="AlphaFoldDB" id="A2C6Y6"/>
<evidence type="ECO:0000313" key="2">
    <source>
        <dbReference type="Proteomes" id="UP000002274"/>
    </source>
</evidence>
<dbReference type="STRING" id="59922.P9303_04941"/>